<keyword evidence="4" id="KW-0813">Transport</keyword>
<dbReference type="Pfam" id="PF00528">
    <property type="entry name" value="BPD_transp_1"/>
    <property type="match status" value="1"/>
</dbReference>
<comment type="similarity">
    <text evidence="2 10">Belongs to the binding-protein-dependent transport system permease family. CysTW subfamily.</text>
</comment>
<dbReference type="Proteomes" id="UP001305521">
    <property type="component" value="Chromosome"/>
</dbReference>
<reference evidence="12 13" key="1">
    <citation type="submission" date="2023-11" db="EMBL/GenBank/DDBJ databases">
        <title>Arctic aerobic anoxygenic photoheterotroph Sediminicoccus rosea KRV36 adapts its photosynthesis to long days of polar summer.</title>
        <authorList>
            <person name="Tomasch J."/>
            <person name="Kopejtka K."/>
            <person name="Bily T."/>
            <person name="Gardiner A.T."/>
            <person name="Gardian Z."/>
            <person name="Shivaramu S."/>
            <person name="Koblizek M."/>
            <person name="Engelhardt F."/>
            <person name="Kaftan D."/>
        </authorList>
    </citation>
    <scope>NUCLEOTIDE SEQUENCE [LARGE SCALE GENOMIC DNA]</scope>
    <source>
        <strain evidence="12 13">R-30</strain>
    </source>
</reference>
<feature type="domain" description="ABC transmembrane type-1" evidence="11">
    <location>
        <begin position="92"/>
        <end position="295"/>
    </location>
</feature>
<evidence type="ECO:0000256" key="1">
    <source>
        <dbReference type="ARBA" id="ARBA00004651"/>
    </source>
</evidence>
<feature type="transmembrane region" description="Helical" evidence="10">
    <location>
        <begin position="129"/>
        <end position="153"/>
    </location>
</feature>
<gene>
    <name evidence="12" type="primary">pstA</name>
    <name evidence="12" type="ORF">R9Z33_23435</name>
</gene>
<name>A0ABZ0PH16_9PROT</name>
<dbReference type="NCBIfam" id="TIGR00974">
    <property type="entry name" value="3a0107s02c"/>
    <property type="match status" value="1"/>
</dbReference>
<evidence type="ECO:0000256" key="6">
    <source>
        <dbReference type="ARBA" id="ARBA00022592"/>
    </source>
</evidence>
<organism evidence="12 13">
    <name type="scientific">Sediminicoccus rosea</name>
    <dbReference type="NCBI Taxonomy" id="1225128"/>
    <lineage>
        <taxon>Bacteria</taxon>
        <taxon>Pseudomonadati</taxon>
        <taxon>Pseudomonadota</taxon>
        <taxon>Alphaproteobacteria</taxon>
        <taxon>Acetobacterales</taxon>
        <taxon>Roseomonadaceae</taxon>
        <taxon>Sediminicoccus</taxon>
    </lineage>
</organism>
<keyword evidence="13" id="KW-1185">Reference proteome</keyword>
<dbReference type="InterPro" id="IPR005672">
    <property type="entry name" value="Phosphate_PstA"/>
</dbReference>
<protein>
    <recommendedName>
        <fullName evidence="3 10">Phosphate transport system permease protein PstA</fullName>
    </recommendedName>
</protein>
<dbReference type="InterPro" id="IPR000515">
    <property type="entry name" value="MetI-like"/>
</dbReference>
<comment type="subcellular location">
    <subcellularLocation>
        <location evidence="10">Cell inner membrane</location>
        <topology evidence="10">Multi-pass membrane protein</topology>
    </subcellularLocation>
    <subcellularLocation>
        <location evidence="1">Cell membrane</location>
        <topology evidence="1">Multi-pass membrane protein</topology>
    </subcellularLocation>
</comment>
<evidence type="ECO:0000313" key="12">
    <source>
        <dbReference type="EMBL" id="WPB85033.1"/>
    </source>
</evidence>
<evidence type="ECO:0000256" key="9">
    <source>
        <dbReference type="ARBA" id="ARBA00023136"/>
    </source>
</evidence>
<evidence type="ECO:0000256" key="3">
    <source>
        <dbReference type="ARBA" id="ARBA00016864"/>
    </source>
</evidence>
<dbReference type="PANTHER" id="PTHR42922">
    <property type="entry name" value="PHOSPHATE TRANSPORT SYSTEM PERMEASE PROTEIN PSTA"/>
    <property type="match status" value="1"/>
</dbReference>
<dbReference type="SUPFAM" id="SSF161098">
    <property type="entry name" value="MetI-like"/>
    <property type="match status" value="1"/>
</dbReference>
<evidence type="ECO:0000313" key="13">
    <source>
        <dbReference type="Proteomes" id="UP001305521"/>
    </source>
</evidence>
<evidence type="ECO:0000256" key="7">
    <source>
        <dbReference type="ARBA" id="ARBA00022692"/>
    </source>
</evidence>
<evidence type="ECO:0000256" key="2">
    <source>
        <dbReference type="ARBA" id="ARBA00007069"/>
    </source>
</evidence>
<dbReference type="RefSeq" id="WP_318648998.1">
    <property type="nucleotide sequence ID" value="NZ_CP137852.1"/>
</dbReference>
<evidence type="ECO:0000256" key="5">
    <source>
        <dbReference type="ARBA" id="ARBA00022475"/>
    </source>
</evidence>
<evidence type="ECO:0000259" key="11">
    <source>
        <dbReference type="PROSITE" id="PS50928"/>
    </source>
</evidence>
<accession>A0ABZ0PH16</accession>
<keyword evidence="5 10" id="KW-1003">Cell membrane</keyword>
<feature type="transmembrane region" description="Helical" evidence="10">
    <location>
        <begin position="33"/>
        <end position="58"/>
    </location>
</feature>
<dbReference type="CDD" id="cd06261">
    <property type="entry name" value="TM_PBP2"/>
    <property type="match status" value="1"/>
</dbReference>
<evidence type="ECO:0000256" key="4">
    <source>
        <dbReference type="ARBA" id="ARBA00022448"/>
    </source>
</evidence>
<proteinExistence type="inferred from homology"/>
<keyword evidence="6" id="KW-0592">Phosphate transport</keyword>
<dbReference type="PROSITE" id="PS50928">
    <property type="entry name" value="ABC_TM1"/>
    <property type="match status" value="1"/>
</dbReference>
<keyword evidence="7 10" id="KW-0812">Transmembrane</keyword>
<feature type="transmembrane region" description="Helical" evidence="10">
    <location>
        <begin position="276"/>
        <end position="299"/>
    </location>
</feature>
<feature type="transmembrane region" description="Helical" evidence="10">
    <location>
        <begin position="159"/>
        <end position="178"/>
    </location>
</feature>
<evidence type="ECO:0000256" key="10">
    <source>
        <dbReference type="RuleBase" id="RU363043"/>
    </source>
</evidence>
<dbReference type="PANTHER" id="PTHR42922:SF1">
    <property type="entry name" value="PHOSPHATE TRANSPORT SYSTEM PERMEASE PROTEIN PSTA"/>
    <property type="match status" value="1"/>
</dbReference>
<dbReference type="Gene3D" id="1.10.3720.10">
    <property type="entry name" value="MetI-like"/>
    <property type="match status" value="1"/>
</dbReference>
<keyword evidence="9 10" id="KW-0472">Membrane</keyword>
<dbReference type="InterPro" id="IPR035906">
    <property type="entry name" value="MetI-like_sf"/>
</dbReference>
<evidence type="ECO:0000256" key="8">
    <source>
        <dbReference type="ARBA" id="ARBA00022989"/>
    </source>
</evidence>
<dbReference type="EMBL" id="CP137852">
    <property type="protein sequence ID" value="WPB85033.1"/>
    <property type="molecule type" value="Genomic_DNA"/>
</dbReference>
<sequence>MSATTDLHAIAMRPRDERARRARGRRRRLVDQGIRLFCLAATAVGIFFLASILITLVWRGAAAIDLTVFITDFRPTTYGDPDAEKGGLLHAILGSFVQAGIGVAVGTPIGILVGTYLSEYARQTALGNAVRFVSDVLLSAPSILVGLFIYQIVVLPMGGFSGLAGGLALSIIVIPVVVRTTEDMLTLIPNTLREAVVALGAPKWKMITLVAYRAALSGMVTGILLAFARIAGETAPLLLTSFGNNVVNWDLTKAMASLPVAIYQQANSGFPDLIQIAWAGALMITVGVLLVNIIARTLLRKRI</sequence>
<keyword evidence="8 10" id="KW-1133">Transmembrane helix</keyword>
<feature type="transmembrane region" description="Helical" evidence="10">
    <location>
        <begin position="88"/>
        <end position="117"/>
    </location>
</feature>
<dbReference type="InterPro" id="IPR051408">
    <property type="entry name" value="Phosphate_transprt_permease"/>
</dbReference>
<feature type="transmembrane region" description="Helical" evidence="10">
    <location>
        <begin position="210"/>
        <end position="231"/>
    </location>
</feature>